<keyword evidence="7" id="KW-0418">Kinase</keyword>
<dbReference type="CDD" id="cd13999">
    <property type="entry name" value="STKc_MAP3K-like"/>
    <property type="match status" value="1"/>
</dbReference>
<dbReference type="Pfam" id="PF00564">
    <property type="entry name" value="PB1"/>
    <property type="match status" value="1"/>
</dbReference>
<feature type="region of interest" description="Disordered" evidence="11">
    <location>
        <begin position="492"/>
        <end position="532"/>
    </location>
</feature>
<feature type="binding site" evidence="10">
    <location>
        <position position="1066"/>
    </location>
    <ligand>
        <name>ATP</name>
        <dbReference type="ChEBI" id="CHEBI:30616"/>
    </ligand>
</feature>
<evidence type="ECO:0000256" key="4">
    <source>
        <dbReference type="ARBA" id="ARBA00022553"/>
    </source>
</evidence>
<feature type="domain" description="Protein kinase" evidence="12">
    <location>
        <begin position="1035"/>
        <end position="1305"/>
    </location>
</feature>
<evidence type="ECO:0000256" key="9">
    <source>
        <dbReference type="ARBA" id="ARBA00023294"/>
    </source>
</evidence>
<comment type="subcellular location">
    <subcellularLocation>
        <location evidence="1">Cytoplasm</location>
    </subcellularLocation>
</comment>
<dbReference type="CDD" id="cd06410">
    <property type="entry name" value="PB1_UP2"/>
    <property type="match status" value="1"/>
</dbReference>
<keyword evidence="2" id="KW-0963">Cytoplasm</keyword>
<dbReference type="Pfam" id="PF07714">
    <property type="entry name" value="PK_Tyr_Ser-Thr"/>
    <property type="match status" value="1"/>
</dbReference>
<dbReference type="PROSITE" id="PS00108">
    <property type="entry name" value="PROTEIN_KINASE_ST"/>
    <property type="match status" value="1"/>
</dbReference>
<keyword evidence="9" id="KW-0927">Auxin signaling pathway</keyword>
<evidence type="ECO:0000256" key="8">
    <source>
        <dbReference type="ARBA" id="ARBA00022840"/>
    </source>
</evidence>
<name>A0A5N6QIM4_9ROSI</name>
<gene>
    <name evidence="13" type="ORF">FH972_002546</name>
</gene>
<evidence type="ECO:0000256" key="10">
    <source>
        <dbReference type="PROSITE-ProRule" id="PRU10141"/>
    </source>
</evidence>
<dbReference type="PANTHER" id="PTHR23257">
    <property type="entry name" value="SERINE-THREONINE PROTEIN KINASE"/>
    <property type="match status" value="1"/>
</dbReference>
<dbReference type="InterPro" id="IPR017441">
    <property type="entry name" value="Protein_kinase_ATP_BS"/>
</dbReference>
<organism evidence="13 14">
    <name type="scientific">Carpinus fangiana</name>
    <dbReference type="NCBI Taxonomy" id="176857"/>
    <lineage>
        <taxon>Eukaryota</taxon>
        <taxon>Viridiplantae</taxon>
        <taxon>Streptophyta</taxon>
        <taxon>Embryophyta</taxon>
        <taxon>Tracheophyta</taxon>
        <taxon>Spermatophyta</taxon>
        <taxon>Magnoliopsida</taxon>
        <taxon>eudicotyledons</taxon>
        <taxon>Gunneridae</taxon>
        <taxon>Pentapetalae</taxon>
        <taxon>rosids</taxon>
        <taxon>fabids</taxon>
        <taxon>Fagales</taxon>
        <taxon>Betulaceae</taxon>
        <taxon>Carpinus</taxon>
    </lineage>
</organism>
<evidence type="ECO:0000256" key="7">
    <source>
        <dbReference type="ARBA" id="ARBA00022777"/>
    </source>
</evidence>
<dbReference type="GO" id="GO:0010928">
    <property type="term" value="P:regulation of auxin mediated signaling pathway"/>
    <property type="evidence" value="ECO:0007669"/>
    <property type="project" value="UniProtKB-ARBA"/>
</dbReference>
<proteinExistence type="predicted"/>
<keyword evidence="6 10" id="KW-0547">Nucleotide-binding</keyword>
<dbReference type="InterPro" id="IPR050167">
    <property type="entry name" value="Ser_Thr_protein_kinase"/>
</dbReference>
<evidence type="ECO:0000256" key="11">
    <source>
        <dbReference type="SAM" id="MobiDB-lite"/>
    </source>
</evidence>
<dbReference type="SUPFAM" id="SSF54277">
    <property type="entry name" value="CAD &amp; PB1 domains"/>
    <property type="match status" value="1"/>
</dbReference>
<dbReference type="GO" id="GO:0009734">
    <property type="term" value="P:auxin-activated signaling pathway"/>
    <property type="evidence" value="ECO:0007669"/>
    <property type="project" value="UniProtKB-KW"/>
</dbReference>
<dbReference type="FunFam" id="1.10.510.10:FF:000142">
    <property type="entry name" value="Octicosapeptide/phox/Bem1p domain kinase superfamily protein"/>
    <property type="match status" value="1"/>
</dbReference>
<dbReference type="OrthoDB" id="4062651at2759"/>
<keyword evidence="3" id="KW-0723">Serine/threonine-protein kinase</keyword>
<dbReference type="PROSITE" id="PS00107">
    <property type="entry name" value="PROTEIN_KINASE_ATP"/>
    <property type="match status" value="1"/>
</dbReference>
<feature type="compositionally biased region" description="Polar residues" evidence="11">
    <location>
        <begin position="331"/>
        <end position="348"/>
    </location>
</feature>
<reference evidence="13 14" key="1">
    <citation type="submission" date="2019-06" db="EMBL/GenBank/DDBJ databases">
        <title>A chromosomal-level reference genome of Carpinus fangiana (Coryloideae, Betulaceae).</title>
        <authorList>
            <person name="Yang X."/>
            <person name="Wang Z."/>
            <person name="Zhang L."/>
            <person name="Hao G."/>
            <person name="Liu J."/>
            <person name="Yang Y."/>
        </authorList>
    </citation>
    <scope>NUCLEOTIDE SEQUENCE [LARGE SCALE GENOMIC DNA]</scope>
    <source>
        <strain evidence="13">Cfa_2016G</strain>
        <tissue evidence="13">Leaf</tissue>
    </source>
</reference>
<dbReference type="InterPro" id="IPR011009">
    <property type="entry name" value="Kinase-like_dom_sf"/>
</dbReference>
<feature type="region of interest" description="Disordered" evidence="11">
    <location>
        <begin position="329"/>
        <end position="362"/>
    </location>
</feature>
<dbReference type="Gene3D" id="3.30.200.20">
    <property type="entry name" value="Phosphorylase Kinase, domain 1"/>
    <property type="match status" value="1"/>
</dbReference>
<dbReference type="Gene3D" id="1.10.510.10">
    <property type="entry name" value="Transferase(Phosphotransferase) domain 1"/>
    <property type="match status" value="1"/>
</dbReference>
<dbReference type="GO" id="GO:0005737">
    <property type="term" value="C:cytoplasm"/>
    <property type="evidence" value="ECO:0007669"/>
    <property type="project" value="UniProtKB-SubCell"/>
</dbReference>
<dbReference type="SUPFAM" id="SSF56112">
    <property type="entry name" value="Protein kinase-like (PK-like)"/>
    <property type="match status" value="1"/>
</dbReference>
<evidence type="ECO:0000256" key="1">
    <source>
        <dbReference type="ARBA" id="ARBA00004496"/>
    </source>
</evidence>
<keyword evidence="5" id="KW-0808">Transferase</keyword>
<dbReference type="PRINTS" id="PR00109">
    <property type="entry name" value="TYRKINASE"/>
</dbReference>
<evidence type="ECO:0000256" key="2">
    <source>
        <dbReference type="ARBA" id="ARBA00022490"/>
    </source>
</evidence>
<sequence length="1324" mass="145741">MPMQLNKSEKLLDAMGGEAPGPSAQWIQQQPTWIIPNAGNNVNNNFSVRTGEEFSMEFLQDRFAARRVPTVPDLAQKHEKKVVLNYDQNGHLVYEGLTGILGLRRMDSECASDMSEYVSARGSDKEIENGAYADKSNKYHKEDGDNGHGLRKAFGEMNCDWTGLVPAAPPIYKSGSPHSSNFPGSGVSDGSQSGKMKFLCSFGGKILPRPSDGKLRYVGGETHIISIRKNTTREELVNKTLGICNQPHTIKYQLPGEDLDALISVSSDEDLQNMIEEYYGLERHEGSQRLRIFLIPLGESEKTSSLEVIQPSSPDYQYVVAVNGILDPSPRKNSGGQSLASEASQLGTNLDRDPSFLRNSPTAPVQSEIKGGFNALRPAQFFNQSQNMSRPPNHSSPFYPVLLQGEDSKSVHMQLHGDNSCQGVEGSSVSFVTAQLPPENSSTNNAGYKCPLQGVVPLMNHHHPYQQVDVGQPDPAGGGHLHNHYPSKEVVTPAVDQNDSNFDGFSGKRPVHKERTFHSEKPISRTEDPLGLFSGSNDSIDSHRGMPHAFSDSKLHENGGNSAYCSQEGTSALSPLNFPKAQLYPLLDPSSSQEKPLQLHENIDHVYPQVQYKLVDVDSTGSQSRLDLLNFSTCSEISGRNEPIHEDPSGIDDKYETAEDDLSNSGLMIPSHFEENCSTSETLERFDGKYPFLCQDGELCEERSPATGLEYKKTLPDVNSSLTPTFAVDTSIQELQASGHVLPASSAINFKPSVDSLMEHSQNFRLGKSPPDLLVMSQGTADDQDYALTITASGEQGKGILEIGNSEFAGVYPSARQSHDENSLADLMAGSSYGLASHEPPLLQPVASQKDMGLQEPMLRSSAELYPFAVHDDSGLNLNMNKNDHIIIQNPTKDALIRREFSLLDDDFVDYPDQKVENMGLEGSVSEELNVKDSTLVSHDQNQMESVIVEDVNETISPCFQSSAVAVPLILYESSSDLIDVVSPTATELEGSIIPGFESEDAADDEDKTESISDAMIAEIEASIYGLQIIKNSDLEELRELGSGTYGTVYHGKWRGTDVAIKRIKKSCFSGRSSEQERLTRDFWREAQILSNLHHPNVVAFYGVVPDGTGGTLATVTEYMVNGSLRHVLLKKDRSLDRRKKLMIAMDAAFGMEYLHSKNIVHFDLKCDNLLVNLRDPQRPICKVGDFGLSRIKRNTLVSGGVRGTLPWMAPELLNGSSSRVSEKVDVFSFGISMWEILTGEEPYENMHCGAIIGGIVKNNLRPSIPEHCDPEWRNLMEHCWSPDPDNRPSFTEITNRLRSMSIALQSKGFNNPLTKHVKPKISS</sequence>
<dbReference type="SMART" id="SM00666">
    <property type="entry name" value="PB1"/>
    <property type="match status" value="1"/>
</dbReference>
<evidence type="ECO:0000313" key="13">
    <source>
        <dbReference type="EMBL" id="KAE7997960.1"/>
    </source>
</evidence>
<dbReference type="PANTHER" id="PTHR23257:SF842">
    <property type="entry name" value="KINASE SUPERFAMILY WITH OCTICOSAPEPTIDE_PHOX_BEM1P DOMAIN-CONTAINING PROTEIN"/>
    <property type="match status" value="1"/>
</dbReference>
<dbReference type="Gene3D" id="3.10.20.90">
    <property type="entry name" value="Phosphatidylinositol 3-kinase Catalytic Subunit, Chain A, domain 1"/>
    <property type="match status" value="1"/>
</dbReference>
<evidence type="ECO:0000256" key="5">
    <source>
        <dbReference type="ARBA" id="ARBA00022679"/>
    </source>
</evidence>
<feature type="compositionally biased region" description="Basic and acidic residues" evidence="11">
    <location>
        <begin position="513"/>
        <end position="528"/>
    </location>
</feature>
<dbReference type="FunFam" id="3.10.20.90:FF:000058">
    <property type="entry name" value="Octicosapeptide/phox/Bem1p domain kinase superfamily protein"/>
    <property type="match status" value="1"/>
</dbReference>
<protein>
    <recommendedName>
        <fullName evidence="12">Protein kinase domain-containing protein</fullName>
    </recommendedName>
</protein>
<dbReference type="Proteomes" id="UP000327013">
    <property type="component" value="Chromosome 1"/>
</dbReference>
<keyword evidence="4" id="KW-0597">Phosphoprotein</keyword>
<dbReference type="FunFam" id="3.30.200.20:FF:000081">
    <property type="entry name" value="Octicosapeptide/phox/Bem1p domain kinase superfamily protein"/>
    <property type="match status" value="1"/>
</dbReference>
<accession>A0A5N6QIM4</accession>
<evidence type="ECO:0000256" key="6">
    <source>
        <dbReference type="ARBA" id="ARBA00022741"/>
    </source>
</evidence>
<dbReference type="InterPro" id="IPR000719">
    <property type="entry name" value="Prot_kinase_dom"/>
</dbReference>
<keyword evidence="14" id="KW-1185">Reference proteome</keyword>
<dbReference type="GO" id="GO:0005524">
    <property type="term" value="F:ATP binding"/>
    <property type="evidence" value="ECO:0007669"/>
    <property type="project" value="UniProtKB-UniRule"/>
</dbReference>
<dbReference type="GO" id="GO:0004674">
    <property type="term" value="F:protein serine/threonine kinase activity"/>
    <property type="evidence" value="ECO:0007669"/>
    <property type="project" value="UniProtKB-KW"/>
</dbReference>
<dbReference type="InterPro" id="IPR000270">
    <property type="entry name" value="PB1_dom"/>
</dbReference>
<evidence type="ECO:0000313" key="14">
    <source>
        <dbReference type="Proteomes" id="UP000327013"/>
    </source>
</evidence>
<evidence type="ECO:0000256" key="3">
    <source>
        <dbReference type="ARBA" id="ARBA00022527"/>
    </source>
</evidence>
<dbReference type="SMART" id="SM00220">
    <property type="entry name" value="S_TKc"/>
    <property type="match status" value="1"/>
</dbReference>
<dbReference type="InterPro" id="IPR008271">
    <property type="entry name" value="Ser/Thr_kinase_AS"/>
</dbReference>
<dbReference type="EMBL" id="CM017321">
    <property type="protein sequence ID" value="KAE7997960.1"/>
    <property type="molecule type" value="Genomic_DNA"/>
</dbReference>
<keyword evidence="8 10" id="KW-0067">ATP-binding</keyword>
<evidence type="ECO:0000259" key="12">
    <source>
        <dbReference type="PROSITE" id="PS50011"/>
    </source>
</evidence>
<dbReference type="PROSITE" id="PS50011">
    <property type="entry name" value="PROTEIN_KINASE_DOM"/>
    <property type="match status" value="1"/>
</dbReference>
<dbReference type="InterPro" id="IPR001245">
    <property type="entry name" value="Ser-Thr/Tyr_kinase_cat_dom"/>
</dbReference>